<dbReference type="Gene3D" id="1.10.510.40">
    <property type="match status" value="1"/>
</dbReference>
<organism evidence="5 6">
    <name type="scientific">Streptomyces litmocidini</name>
    <dbReference type="NCBI Taxonomy" id="67318"/>
    <lineage>
        <taxon>Bacteria</taxon>
        <taxon>Bacillati</taxon>
        <taxon>Actinomycetota</taxon>
        <taxon>Actinomycetes</taxon>
        <taxon>Kitasatosporales</taxon>
        <taxon>Streptomycetaceae</taxon>
        <taxon>Streptomyces</taxon>
    </lineage>
</organism>
<accession>A0ABW7U775</accession>
<keyword evidence="6" id="KW-1185">Reference proteome</keyword>
<comment type="similarity">
    <text evidence="2">Belongs to the IucA/IucC family.</text>
</comment>
<proteinExistence type="inferred from homology"/>
<feature type="domain" description="Aerobactin siderophore biosynthesis IucA/IucC-like C-terminal" evidence="4">
    <location>
        <begin position="354"/>
        <end position="511"/>
    </location>
</feature>
<dbReference type="InterPro" id="IPR007310">
    <property type="entry name" value="Aerobactin_biosyn_IucA/IucC_N"/>
</dbReference>
<name>A0ABW7U775_9ACTN</name>
<reference evidence="5 6" key="1">
    <citation type="submission" date="2024-10" db="EMBL/GenBank/DDBJ databases">
        <title>The Natural Products Discovery Center: Release of the First 8490 Sequenced Strains for Exploring Actinobacteria Biosynthetic Diversity.</title>
        <authorList>
            <person name="Kalkreuter E."/>
            <person name="Kautsar S.A."/>
            <person name="Yang D."/>
            <person name="Bader C.D."/>
            <person name="Teijaro C.N."/>
            <person name="Fluegel L."/>
            <person name="Davis C.M."/>
            <person name="Simpson J.R."/>
            <person name="Lauterbach L."/>
            <person name="Steele A.D."/>
            <person name="Gui C."/>
            <person name="Meng S."/>
            <person name="Li G."/>
            <person name="Viehrig K."/>
            <person name="Ye F."/>
            <person name="Su P."/>
            <person name="Kiefer A.F."/>
            <person name="Nichols A."/>
            <person name="Cepeda A.J."/>
            <person name="Yan W."/>
            <person name="Fan B."/>
            <person name="Jiang Y."/>
            <person name="Adhikari A."/>
            <person name="Zheng C.-J."/>
            <person name="Schuster L."/>
            <person name="Cowan T.M."/>
            <person name="Smanski M.J."/>
            <person name="Chevrette M.G."/>
            <person name="De Carvalho L.P.S."/>
            <person name="Shen B."/>
        </authorList>
    </citation>
    <scope>NUCLEOTIDE SEQUENCE [LARGE SCALE GENOMIC DNA]</scope>
    <source>
        <strain evidence="5 6">NPDC020602</strain>
    </source>
</reference>
<dbReference type="Pfam" id="PF06276">
    <property type="entry name" value="FhuF"/>
    <property type="match status" value="1"/>
</dbReference>
<evidence type="ECO:0000313" key="5">
    <source>
        <dbReference type="EMBL" id="MFI1714195.1"/>
    </source>
</evidence>
<dbReference type="EMBL" id="JBIRUI010000004">
    <property type="protein sequence ID" value="MFI1714195.1"/>
    <property type="molecule type" value="Genomic_DNA"/>
</dbReference>
<evidence type="ECO:0000259" key="4">
    <source>
        <dbReference type="Pfam" id="PF06276"/>
    </source>
</evidence>
<gene>
    <name evidence="5" type="ORF">ACH407_11545</name>
</gene>
<feature type="domain" description="Aerobactin siderophore biosynthesis IucA/IucC N-terminal" evidence="3">
    <location>
        <begin position="121"/>
        <end position="333"/>
    </location>
</feature>
<dbReference type="PANTHER" id="PTHR34384">
    <property type="entry name" value="L-2,3-DIAMINOPROPANOATE--CITRATE LIGASE"/>
    <property type="match status" value="1"/>
</dbReference>
<evidence type="ECO:0000313" key="6">
    <source>
        <dbReference type="Proteomes" id="UP001611339"/>
    </source>
</evidence>
<dbReference type="PANTHER" id="PTHR34384:SF5">
    <property type="entry name" value="L-2,3-DIAMINOPROPANOATE--CITRATE LIGASE"/>
    <property type="match status" value="1"/>
</dbReference>
<comment type="pathway">
    <text evidence="1">Siderophore biosynthesis.</text>
</comment>
<dbReference type="Proteomes" id="UP001611339">
    <property type="component" value="Unassembled WGS sequence"/>
</dbReference>
<evidence type="ECO:0000259" key="3">
    <source>
        <dbReference type="Pfam" id="PF04183"/>
    </source>
</evidence>
<dbReference type="RefSeq" id="WP_398708646.1">
    <property type="nucleotide sequence ID" value="NZ_JBIRUI010000004.1"/>
</dbReference>
<protein>
    <submittedName>
        <fullName evidence="5">IucA/IucC family protein</fullName>
    </submittedName>
</protein>
<evidence type="ECO:0000256" key="2">
    <source>
        <dbReference type="ARBA" id="ARBA00007832"/>
    </source>
</evidence>
<dbReference type="Pfam" id="PF04183">
    <property type="entry name" value="IucA_IucC"/>
    <property type="match status" value="1"/>
</dbReference>
<sequence>MSEAKGGADALSATALLNCLIREVAETGPRTDPDHAVHRLPATGRLLRVRAGRRPADPCVRTDGGWLPLTFEALVALTADELARRTGVTNRTVVGEMTDSRDVVAALQDARASACPPEDPYLRSEQALLAGHRYHPAPKSRGAGAPESWLPYAPEAYARFPLELLGVRADVVAEDGDLSLLDVLGTEAPEGHVVLPIHPWELELLRERTLPAFRDGRLLRLGPGAPRAGLAVPTSSVRTVYLPEADLFCKFSLDVRITNGNRRLELRDLLWLRTVGELLAPVFEPLPTASFLADRGYRTADLGGQHAYEGLAVIAREGLRPHLLPGVTPLLAAGIGEGFPGNPVDGLTPERALAWWRRYLDLLVPPVLHAWRAHGLVLECHLQNVLVGVDATGRPAQVVFRDHEGVRIVAERHRGLLDRYASRGAAPVLDAAHGWERLAYCLVTNNLSEIAGALTDRHPELAGELWPLARSVFAGYAAEHGGPAEVSALLDSPHVPAKTNLLLRWLDVDGADARYVPMANPLRPPSRGGLSGPGGPA</sequence>
<evidence type="ECO:0000256" key="1">
    <source>
        <dbReference type="ARBA" id="ARBA00004924"/>
    </source>
</evidence>
<dbReference type="InterPro" id="IPR022770">
    <property type="entry name" value="IucA/IucC-like_C"/>
</dbReference>
<comment type="caution">
    <text evidence="5">The sequence shown here is derived from an EMBL/GenBank/DDBJ whole genome shotgun (WGS) entry which is preliminary data.</text>
</comment>
<dbReference type="InterPro" id="IPR037455">
    <property type="entry name" value="LucA/IucC-like"/>
</dbReference>